<evidence type="ECO:0000313" key="2">
    <source>
        <dbReference type="EMBL" id="JAH10904.1"/>
    </source>
</evidence>
<keyword evidence="1" id="KW-0472">Membrane</keyword>
<protein>
    <submittedName>
        <fullName evidence="2">Uncharacterized protein</fullName>
    </submittedName>
</protein>
<keyword evidence="1" id="KW-0812">Transmembrane</keyword>
<organism evidence="2">
    <name type="scientific">Anguilla anguilla</name>
    <name type="common">European freshwater eel</name>
    <name type="synonym">Muraena anguilla</name>
    <dbReference type="NCBI Taxonomy" id="7936"/>
    <lineage>
        <taxon>Eukaryota</taxon>
        <taxon>Metazoa</taxon>
        <taxon>Chordata</taxon>
        <taxon>Craniata</taxon>
        <taxon>Vertebrata</taxon>
        <taxon>Euteleostomi</taxon>
        <taxon>Actinopterygii</taxon>
        <taxon>Neopterygii</taxon>
        <taxon>Teleostei</taxon>
        <taxon>Anguilliformes</taxon>
        <taxon>Anguillidae</taxon>
        <taxon>Anguilla</taxon>
    </lineage>
</organism>
<dbReference type="AlphaFoldDB" id="A0A0E9Q2E0"/>
<evidence type="ECO:0000256" key="1">
    <source>
        <dbReference type="SAM" id="Phobius"/>
    </source>
</evidence>
<proteinExistence type="predicted"/>
<dbReference type="EMBL" id="GBXM01097673">
    <property type="protein sequence ID" value="JAH10904.1"/>
    <property type="molecule type" value="Transcribed_RNA"/>
</dbReference>
<name>A0A0E9Q2E0_ANGAN</name>
<accession>A0A0E9Q2E0</accession>
<reference evidence="2" key="2">
    <citation type="journal article" date="2015" name="Fish Shellfish Immunol.">
        <title>Early steps in the European eel (Anguilla anguilla)-Vibrio vulnificus interaction in the gills: Role of the RtxA13 toxin.</title>
        <authorList>
            <person name="Callol A."/>
            <person name="Pajuelo D."/>
            <person name="Ebbesson L."/>
            <person name="Teles M."/>
            <person name="MacKenzie S."/>
            <person name="Amaro C."/>
        </authorList>
    </citation>
    <scope>NUCLEOTIDE SEQUENCE</scope>
</reference>
<feature type="transmembrane region" description="Helical" evidence="1">
    <location>
        <begin position="6"/>
        <end position="25"/>
    </location>
</feature>
<reference evidence="2" key="1">
    <citation type="submission" date="2014-11" db="EMBL/GenBank/DDBJ databases">
        <authorList>
            <person name="Amaro Gonzalez C."/>
        </authorList>
    </citation>
    <scope>NUCLEOTIDE SEQUENCE</scope>
</reference>
<keyword evidence="1" id="KW-1133">Transmembrane helix</keyword>
<sequence>MCFWTFGCSVVPVFCTFTLCFYFFLKHVANLKDKPYIYTHISNAQVGGRRSEDTQQTFLFHFYHVDLFSPTSSTLT</sequence>